<accession>A0ACB6QZM0</accession>
<proteinExistence type="predicted"/>
<evidence type="ECO:0000313" key="2">
    <source>
        <dbReference type="Proteomes" id="UP000799755"/>
    </source>
</evidence>
<organism evidence="1 2">
    <name type="scientific">Lindgomyces ingoldianus</name>
    <dbReference type="NCBI Taxonomy" id="673940"/>
    <lineage>
        <taxon>Eukaryota</taxon>
        <taxon>Fungi</taxon>
        <taxon>Dikarya</taxon>
        <taxon>Ascomycota</taxon>
        <taxon>Pezizomycotina</taxon>
        <taxon>Dothideomycetes</taxon>
        <taxon>Pleosporomycetidae</taxon>
        <taxon>Pleosporales</taxon>
        <taxon>Lindgomycetaceae</taxon>
        <taxon>Lindgomyces</taxon>
    </lineage>
</organism>
<reference evidence="1" key="1">
    <citation type="journal article" date="2020" name="Stud. Mycol.">
        <title>101 Dothideomycetes genomes: a test case for predicting lifestyles and emergence of pathogens.</title>
        <authorList>
            <person name="Haridas S."/>
            <person name="Albert R."/>
            <person name="Binder M."/>
            <person name="Bloem J."/>
            <person name="Labutti K."/>
            <person name="Salamov A."/>
            <person name="Andreopoulos B."/>
            <person name="Baker S."/>
            <person name="Barry K."/>
            <person name="Bills G."/>
            <person name="Bluhm B."/>
            <person name="Cannon C."/>
            <person name="Castanera R."/>
            <person name="Culley D."/>
            <person name="Daum C."/>
            <person name="Ezra D."/>
            <person name="Gonzalez J."/>
            <person name="Henrissat B."/>
            <person name="Kuo A."/>
            <person name="Liang C."/>
            <person name="Lipzen A."/>
            <person name="Lutzoni F."/>
            <person name="Magnuson J."/>
            <person name="Mondo S."/>
            <person name="Nolan M."/>
            <person name="Ohm R."/>
            <person name="Pangilinan J."/>
            <person name="Park H.-J."/>
            <person name="Ramirez L."/>
            <person name="Alfaro M."/>
            <person name="Sun H."/>
            <person name="Tritt A."/>
            <person name="Yoshinaga Y."/>
            <person name="Zwiers L.-H."/>
            <person name="Turgeon B."/>
            <person name="Goodwin S."/>
            <person name="Spatafora J."/>
            <person name="Crous P."/>
            <person name="Grigoriev I."/>
        </authorList>
    </citation>
    <scope>NUCLEOTIDE SEQUENCE</scope>
    <source>
        <strain evidence="1">ATCC 200398</strain>
    </source>
</reference>
<dbReference type="Proteomes" id="UP000799755">
    <property type="component" value="Unassembled WGS sequence"/>
</dbReference>
<sequence>MHCCQATIISVFLAWLLPTSAFADNSLTLDPTYFKPADVITRDVAIIGGGSSGIYSAISLKDKGKSIIVVEKKGRIGGHTETYIDSTTGTPIDIGVQTWQNISLVRNYFARLNIPVIKFGSDADPNSPAQLSANYDLRSGKEVNVTAPSAQQVYTAFAAYAEQLKKYPRLNDGMFLPNPVPEDLYMPFGDFVKKYKIEDALVTMFNYNPGLGDVLTVPTVEQMRAFGQNLVEQLSTGFLTTRHHNNSELYTNAEKELLSSSSLLLNSEVIQAERNDGNAKSESGRIKLLVRTPNGTKLIRAKKLLITIPPRLDFLAPFSLSQKEKTVFGKLIDAGYYTSIVKNTGIPDNLSITNMLQSSPYNLPVLPGVYSIGTTQVKGLHIAFYGTPRSSKTFPLSDEDVKADIIASIKRLQRANPDKFNQTEPEFVVYSSHAPFYLQARPEDTKDGFYRELYALQGGRNTYWTGAGFRSQDSSNVWRFSEDVVLPELVKGL</sequence>
<evidence type="ECO:0000313" key="1">
    <source>
        <dbReference type="EMBL" id="KAF2472504.1"/>
    </source>
</evidence>
<gene>
    <name evidence="1" type="ORF">BDR25DRAFT_14815</name>
</gene>
<name>A0ACB6QZM0_9PLEO</name>
<dbReference type="EMBL" id="MU003502">
    <property type="protein sequence ID" value="KAF2472504.1"/>
    <property type="molecule type" value="Genomic_DNA"/>
</dbReference>
<protein>
    <submittedName>
        <fullName evidence="1">Amine oxidase, flavin-containing superfamily</fullName>
    </submittedName>
</protein>
<comment type="caution">
    <text evidence="1">The sequence shown here is derived from an EMBL/GenBank/DDBJ whole genome shotgun (WGS) entry which is preliminary data.</text>
</comment>
<keyword evidence="2" id="KW-1185">Reference proteome</keyword>